<dbReference type="Pfam" id="PF00082">
    <property type="entry name" value="Peptidase_S8"/>
    <property type="match status" value="1"/>
</dbReference>
<dbReference type="AlphaFoldDB" id="A0A4R2BAK9"/>
<evidence type="ECO:0000256" key="6">
    <source>
        <dbReference type="ARBA" id="ARBA00022729"/>
    </source>
</evidence>
<feature type="domain" description="Peptidase S8/S53" evidence="12">
    <location>
        <begin position="52"/>
        <end position="295"/>
    </location>
</feature>
<organism evidence="13 14">
    <name type="scientific">Mesobacillus foraminis</name>
    <dbReference type="NCBI Taxonomy" id="279826"/>
    <lineage>
        <taxon>Bacteria</taxon>
        <taxon>Bacillati</taxon>
        <taxon>Bacillota</taxon>
        <taxon>Bacilli</taxon>
        <taxon>Bacillales</taxon>
        <taxon>Bacillaceae</taxon>
        <taxon>Mesobacillus</taxon>
    </lineage>
</organism>
<keyword evidence="6 11" id="KW-0732">Signal</keyword>
<comment type="similarity">
    <text evidence="3 10">Belongs to the peptidase S8 family.</text>
</comment>
<sequence length="303" mass="33028">MKKFLIVLLALVLLTGCTNKNTQMHLTEKECKTNWAICLVFSDKSYQYSFKKKIKVAILDSGIDGNLPELKGILKKSYNAINPNEKIIDSYGHGTAIAGTIAAKPNKYTIQGISQSVHLYDVKVLNDKGGGKIEDVVDGIEWSIKNNVDIINLSFGFQKDNKTLREAILKATSHGIIIVAAAGNNLGLYTDYPAKYEEVISISSISKKLKVDPFAGKGKVDYVAPGVNIPVLTTDENKVSYVDGTSFSTAFATGIIANILEQSEHPLSLTDIKEKLNKISLDLGEKGKDTAYGNGLIQLQNNQ</sequence>
<keyword evidence="7 10" id="KW-0378">Hydrolase</keyword>
<dbReference type="PROSITE" id="PS00137">
    <property type="entry name" value="SUBTILASE_HIS"/>
    <property type="match status" value="1"/>
</dbReference>
<dbReference type="InterPro" id="IPR012640">
    <property type="entry name" value="Membr_lipoprot_lipid_attach_CS"/>
</dbReference>
<dbReference type="GO" id="GO:0004252">
    <property type="term" value="F:serine-type endopeptidase activity"/>
    <property type="evidence" value="ECO:0007669"/>
    <property type="project" value="UniProtKB-UniRule"/>
</dbReference>
<dbReference type="EMBL" id="SLVV01000010">
    <property type="protein sequence ID" value="TCN22579.1"/>
    <property type="molecule type" value="Genomic_DNA"/>
</dbReference>
<accession>A0A4R2BAK9</accession>
<keyword evidence="5 10" id="KW-0645">Protease</keyword>
<feature type="active site" description="Charge relay system" evidence="10">
    <location>
        <position position="93"/>
    </location>
</feature>
<feature type="chain" id="PRO_5039279576" evidence="11">
    <location>
        <begin position="21"/>
        <end position="303"/>
    </location>
</feature>
<evidence type="ECO:0000256" key="5">
    <source>
        <dbReference type="ARBA" id="ARBA00022670"/>
    </source>
</evidence>
<dbReference type="SUPFAM" id="SSF52743">
    <property type="entry name" value="Subtilisin-like"/>
    <property type="match status" value="1"/>
</dbReference>
<dbReference type="InterPro" id="IPR022398">
    <property type="entry name" value="Peptidase_S8_His-AS"/>
</dbReference>
<protein>
    <submittedName>
        <fullName evidence="13">Subtilase family protein</fullName>
    </submittedName>
</protein>
<dbReference type="GO" id="GO:0006508">
    <property type="term" value="P:proteolysis"/>
    <property type="evidence" value="ECO:0007669"/>
    <property type="project" value="UniProtKB-KW"/>
</dbReference>
<dbReference type="PROSITE" id="PS00136">
    <property type="entry name" value="SUBTILASE_ASP"/>
    <property type="match status" value="1"/>
</dbReference>
<dbReference type="RefSeq" id="WP_158287134.1">
    <property type="nucleotide sequence ID" value="NZ_JABUHM010000011.1"/>
</dbReference>
<dbReference type="PROSITE" id="PS51257">
    <property type="entry name" value="PROKAR_LIPOPROTEIN"/>
    <property type="match status" value="1"/>
</dbReference>
<evidence type="ECO:0000313" key="14">
    <source>
        <dbReference type="Proteomes" id="UP000295689"/>
    </source>
</evidence>
<keyword evidence="4" id="KW-0964">Secreted</keyword>
<evidence type="ECO:0000256" key="4">
    <source>
        <dbReference type="ARBA" id="ARBA00022525"/>
    </source>
</evidence>
<keyword evidence="8 10" id="KW-0720">Serine protease</keyword>
<dbReference type="InterPro" id="IPR023827">
    <property type="entry name" value="Peptidase_S8_Asp-AS"/>
</dbReference>
<comment type="caution">
    <text evidence="13">The sequence shown here is derived from an EMBL/GenBank/DDBJ whole genome shotgun (WGS) entry which is preliminary data.</text>
</comment>
<evidence type="ECO:0000256" key="8">
    <source>
        <dbReference type="ARBA" id="ARBA00022825"/>
    </source>
</evidence>
<feature type="signal peptide" evidence="11">
    <location>
        <begin position="1"/>
        <end position="20"/>
    </location>
</feature>
<dbReference type="Proteomes" id="UP000295689">
    <property type="component" value="Unassembled WGS sequence"/>
</dbReference>
<dbReference type="PANTHER" id="PTHR43806:SF11">
    <property type="entry name" value="CEREVISIN-RELATED"/>
    <property type="match status" value="1"/>
</dbReference>
<feature type="active site" description="Charge relay system" evidence="10">
    <location>
        <position position="246"/>
    </location>
</feature>
<dbReference type="Gene3D" id="3.40.50.200">
    <property type="entry name" value="Peptidase S8/S53 domain"/>
    <property type="match status" value="1"/>
</dbReference>
<dbReference type="PANTHER" id="PTHR43806">
    <property type="entry name" value="PEPTIDASE S8"/>
    <property type="match status" value="1"/>
</dbReference>
<keyword evidence="14" id="KW-1185">Reference proteome</keyword>
<keyword evidence="9" id="KW-0106">Calcium</keyword>
<evidence type="ECO:0000256" key="3">
    <source>
        <dbReference type="ARBA" id="ARBA00011073"/>
    </source>
</evidence>
<dbReference type="Pfam" id="PF08139">
    <property type="entry name" value="LPAM_1"/>
    <property type="match status" value="1"/>
</dbReference>
<dbReference type="InterPro" id="IPR036852">
    <property type="entry name" value="Peptidase_S8/S53_dom_sf"/>
</dbReference>
<dbReference type="InterPro" id="IPR015500">
    <property type="entry name" value="Peptidase_S8_subtilisin-rel"/>
</dbReference>
<evidence type="ECO:0000256" key="2">
    <source>
        <dbReference type="ARBA" id="ARBA00004613"/>
    </source>
</evidence>
<gene>
    <name evidence="13" type="ORF">EV146_11063</name>
</gene>
<proteinExistence type="inferred from homology"/>
<comment type="cofactor">
    <cofactor evidence="1">
        <name>Ca(2+)</name>
        <dbReference type="ChEBI" id="CHEBI:29108"/>
    </cofactor>
</comment>
<evidence type="ECO:0000259" key="12">
    <source>
        <dbReference type="Pfam" id="PF00082"/>
    </source>
</evidence>
<evidence type="ECO:0000256" key="1">
    <source>
        <dbReference type="ARBA" id="ARBA00001913"/>
    </source>
</evidence>
<dbReference type="InterPro" id="IPR000209">
    <property type="entry name" value="Peptidase_S8/S53_dom"/>
</dbReference>
<dbReference type="InterPro" id="IPR050131">
    <property type="entry name" value="Peptidase_S8_subtilisin-like"/>
</dbReference>
<dbReference type="GO" id="GO:0005576">
    <property type="term" value="C:extracellular region"/>
    <property type="evidence" value="ECO:0007669"/>
    <property type="project" value="UniProtKB-SubCell"/>
</dbReference>
<reference evidence="13 14" key="1">
    <citation type="journal article" date="2015" name="Stand. Genomic Sci.">
        <title>Genomic Encyclopedia of Bacterial and Archaeal Type Strains, Phase III: the genomes of soil and plant-associated and newly described type strains.</title>
        <authorList>
            <person name="Whitman W.B."/>
            <person name="Woyke T."/>
            <person name="Klenk H.P."/>
            <person name="Zhou Y."/>
            <person name="Lilburn T.G."/>
            <person name="Beck B.J."/>
            <person name="De Vos P."/>
            <person name="Vandamme P."/>
            <person name="Eisen J.A."/>
            <person name="Garrity G."/>
            <person name="Hugenholtz P."/>
            <person name="Kyrpides N.C."/>
        </authorList>
    </citation>
    <scope>NUCLEOTIDE SEQUENCE [LARGE SCALE GENOMIC DNA]</scope>
    <source>
        <strain evidence="13 14">CV53</strain>
    </source>
</reference>
<evidence type="ECO:0000256" key="7">
    <source>
        <dbReference type="ARBA" id="ARBA00022801"/>
    </source>
</evidence>
<evidence type="ECO:0000256" key="10">
    <source>
        <dbReference type="PROSITE-ProRule" id="PRU01240"/>
    </source>
</evidence>
<dbReference type="PRINTS" id="PR00723">
    <property type="entry name" value="SUBTILISIN"/>
</dbReference>
<evidence type="ECO:0000256" key="11">
    <source>
        <dbReference type="SAM" id="SignalP"/>
    </source>
</evidence>
<dbReference type="PROSITE" id="PS51892">
    <property type="entry name" value="SUBTILASE"/>
    <property type="match status" value="1"/>
</dbReference>
<feature type="active site" description="Charge relay system" evidence="10">
    <location>
        <position position="60"/>
    </location>
</feature>
<comment type="subcellular location">
    <subcellularLocation>
        <location evidence="2">Secreted</location>
    </subcellularLocation>
</comment>
<name>A0A4R2BAK9_9BACI</name>
<evidence type="ECO:0000256" key="9">
    <source>
        <dbReference type="ARBA" id="ARBA00022837"/>
    </source>
</evidence>
<evidence type="ECO:0000313" key="13">
    <source>
        <dbReference type="EMBL" id="TCN22579.1"/>
    </source>
</evidence>